<dbReference type="Proteomes" id="UP001232445">
    <property type="component" value="Unassembled WGS sequence"/>
</dbReference>
<dbReference type="EMBL" id="JAUSUQ010000033">
    <property type="protein sequence ID" value="MDQ0341119.1"/>
    <property type="molecule type" value="Genomic_DNA"/>
</dbReference>
<name>A0ABU0CY94_9BACI</name>
<evidence type="ECO:0000313" key="2">
    <source>
        <dbReference type="Proteomes" id="UP001232445"/>
    </source>
</evidence>
<evidence type="ECO:0008006" key="3">
    <source>
        <dbReference type="Google" id="ProtNLM"/>
    </source>
</evidence>
<organism evidence="1 2">
    <name type="scientific">Caldalkalibacillus uzonensis</name>
    <dbReference type="NCBI Taxonomy" id="353224"/>
    <lineage>
        <taxon>Bacteria</taxon>
        <taxon>Bacillati</taxon>
        <taxon>Bacillota</taxon>
        <taxon>Bacilli</taxon>
        <taxon>Bacillales</taxon>
        <taxon>Bacillaceae</taxon>
        <taxon>Caldalkalibacillus</taxon>
    </lineage>
</organism>
<accession>A0ABU0CY94</accession>
<comment type="caution">
    <text evidence="1">The sequence shown here is derived from an EMBL/GenBank/DDBJ whole genome shotgun (WGS) entry which is preliminary data.</text>
</comment>
<evidence type="ECO:0000313" key="1">
    <source>
        <dbReference type="EMBL" id="MDQ0341119.1"/>
    </source>
</evidence>
<protein>
    <recommendedName>
        <fullName evidence="3">L-rhamnose mutarotase</fullName>
    </recommendedName>
</protein>
<reference evidence="1 2" key="1">
    <citation type="submission" date="2023-07" db="EMBL/GenBank/DDBJ databases">
        <title>Genomic Encyclopedia of Type Strains, Phase IV (KMG-IV): sequencing the most valuable type-strain genomes for metagenomic binning, comparative biology and taxonomic classification.</title>
        <authorList>
            <person name="Goeker M."/>
        </authorList>
    </citation>
    <scope>NUCLEOTIDE SEQUENCE [LARGE SCALE GENOMIC DNA]</scope>
    <source>
        <strain evidence="1 2">DSM 17740</strain>
    </source>
</reference>
<keyword evidence="2" id="KW-1185">Reference proteome</keyword>
<gene>
    <name evidence="1" type="ORF">J2S00_003963</name>
</gene>
<proteinExistence type="predicted"/>
<sequence length="75" mass="8941">MRIISVNLTRYLIHLDHRSVDEWRRAHHPHLEWTIDAIERSGVRLGYKVERLLPSEFAMYSHPATKLDGLPRVKR</sequence>
<dbReference type="RefSeq" id="WP_307343824.1">
    <property type="nucleotide sequence ID" value="NZ_JAUSUQ010000033.1"/>
</dbReference>